<evidence type="ECO:0000256" key="1">
    <source>
        <dbReference type="ARBA" id="ARBA00004141"/>
    </source>
</evidence>
<feature type="domain" description="STAS" evidence="7">
    <location>
        <begin position="242"/>
        <end position="318"/>
    </location>
</feature>
<evidence type="ECO:0000313" key="8">
    <source>
        <dbReference type="EMBL" id="KAH0811575.1"/>
    </source>
</evidence>
<feature type="signal peptide" evidence="6">
    <location>
        <begin position="1"/>
        <end position="18"/>
    </location>
</feature>
<dbReference type="Gene3D" id="3.30.750.24">
    <property type="entry name" value="STAS domain"/>
    <property type="match status" value="4"/>
</dbReference>
<evidence type="ECO:0000256" key="6">
    <source>
        <dbReference type="SAM" id="SignalP"/>
    </source>
</evidence>
<comment type="caution">
    <text evidence="8">The sequence shown here is derived from an EMBL/GenBank/DDBJ whole genome shotgun (WGS) entry which is preliminary data.</text>
</comment>
<feature type="transmembrane region" description="Helical" evidence="5">
    <location>
        <begin position="2241"/>
        <end position="2259"/>
    </location>
</feature>
<dbReference type="PROSITE" id="PS50801">
    <property type="entry name" value="STAS"/>
    <property type="match status" value="3"/>
</dbReference>
<accession>A0A8J6HBF7</accession>
<evidence type="ECO:0000256" key="2">
    <source>
        <dbReference type="ARBA" id="ARBA00022692"/>
    </source>
</evidence>
<proteinExistence type="predicted"/>
<keyword evidence="9" id="KW-1185">Reference proteome</keyword>
<dbReference type="InterPro" id="IPR011547">
    <property type="entry name" value="SLC26A/SulP_dom"/>
</dbReference>
<feature type="transmembrane region" description="Helical" evidence="5">
    <location>
        <begin position="3483"/>
        <end position="3515"/>
    </location>
</feature>
<dbReference type="PROSITE" id="PS01130">
    <property type="entry name" value="SLC26A"/>
    <property type="match status" value="1"/>
</dbReference>
<dbReference type="InterPro" id="IPR001902">
    <property type="entry name" value="SLC26A/SulP_fam"/>
</dbReference>
<feature type="transmembrane region" description="Helical" evidence="5">
    <location>
        <begin position="3099"/>
        <end position="3119"/>
    </location>
</feature>
<evidence type="ECO:0000256" key="5">
    <source>
        <dbReference type="SAM" id="Phobius"/>
    </source>
</evidence>
<dbReference type="Pfam" id="PF01740">
    <property type="entry name" value="STAS"/>
    <property type="match status" value="4"/>
</dbReference>
<evidence type="ECO:0000256" key="4">
    <source>
        <dbReference type="ARBA" id="ARBA00023136"/>
    </source>
</evidence>
<reference evidence="8" key="1">
    <citation type="journal article" date="2020" name="J Insects Food Feed">
        <title>The yellow mealworm (Tenebrio molitor) genome: a resource for the emerging insects as food and feed industry.</title>
        <authorList>
            <person name="Eriksson T."/>
            <person name="Andere A."/>
            <person name="Kelstrup H."/>
            <person name="Emery V."/>
            <person name="Picard C."/>
        </authorList>
    </citation>
    <scope>NUCLEOTIDE SEQUENCE</scope>
    <source>
        <strain evidence="8">Stoneville</strain>
        <tissue evidence="8">Whole head</tissue>
    </source>
</reference>
<feature type="transmembrane region" description="Helical" evidence="5">
    <location>
        <begin position="1110"/>
        <end position="1128"/>
    </location>
</feature>
<dbReference type="PANTHER" id="PTHR11814">
    <property type="entry name" value="SULFATE TRANSPORTER"/>
    <property type="match status" value="1"/>
</dbReference>
<feature type="transmembrane region" description="Helical" evidence="5">
    <location>
        <begin position="162"/>
        <end position="183"/>
    </location>
</feature>
<feature type="domain" description="STAS" evidence="7">
    <location>
        <begin position="2376"/>
        <end position="2461"/>
    </location>
</feature>
<feature type="transmembrane region" description="Helical" evidence="5">
    <location>
        <begin position="730"/>
        <end position="751"/>
    </location>
</feature>
<keyword evidence="2 5" id="KW-0812">Transmembrane</keyword>
<feature type="transmembrane region" description="Helical" evidence="5">
    <location>
        <begin position="2347"/>
        <end position="2369"/>
    </location>
</feature>
<feature type="transmembrane region" description="Helical" evidence="5">
    <location>
        <begin position="3288"/>
        <end position="3311"/>
    </location>
</feature>
<feature type="transmembrane region" description="Helical" evidence="5">
    <location>
        <begin position="1350"/>
        <end position="1377"/>
    </location>
</feature>
<feature type="transmembrane region" description="Helical" evidence="5">
    <location>
        <begin position="1763"/>
        <end position="1781"/>
    </location>
</feature>
<feature type="transmembrane region" description="Helical" evidence="5">
    <location>
        <begin position="2596"/>
        <end position="2615"/>
    </location>
</feature>
<feature type="transmembrane region" description="Helical" evidence="5">
    <location>
        <begin position="1546"/>
        <end position="1568"/>
    </location>
</feature>
<feature type="transmembrane region" description="Helical" evidence="5">
    <location>
        <begin position="1218"/>
        <end position="1240"/>
    </location>
</feature>
<feature type="transmembrane region" description="Helical" evidence="5">
    <location>
        <begin position="1819"/>
        <end position="1840"/>
    </location>
</feature>
<feature type="transmembrane region" description="Helical" evidence="5">
    <location>
        <begin position="1290"/>
        <end position="1310"/>
    </location>
</feature>
<feature type="transmembrane region" description="Helical" evidence="5">
    <location>
        <begin position="2621"/>
        <end position="2639"/>
    </location>
</feature>
<feature type="transmembrane region" description="Helical" evidence="5">
    <location>
        <begin position="2782"/>
        <end position="2804"/>
    </location>
</feature>
<protein>
    <recommendedName>
        <fullName evidence="7">STAS domain-containing protein</fullName>
    </recommendedName>
</protein>
<dbReference type="EMBL" id="JABDTM020026703">
    <property type="protein sequence ID" value="KAH0811575.1"/>
    <property type="molecule type" value="Genomic_DNA"/>
</dbReference>
<feature type="transmembrane region" description="Helical" evidence="5">
    <location>
        <begin position="3428"/>
        <end position="3448"/>
    </location>
</feature>
<feature type="transmembrane region" description="Helical" evidence="5">
    <location>
        <begin position="703"/>
        <end position="723"/>
    </location>
</feature>
<feature type="transmembrane region" description="Helical" evidence="5">
    <location>
        <begin position="2149"/>
        <end position="2171"/>
    </location>
</feature>
<feature type="transmembrane region" description="Helical" evidence="5">
    <location>
        <begin position="448"/>
        <end position="472"/>
    </location>
</feature>
<feature type="transmembrane region" description="Helical" evidence="5">
    <location>
        <begin position="1972"/>
        <end position="1993"/>
    </location>
</feature>
<dbReference type="GO" id="GO:0008271">
    <property type="term" value="F:secondary active sulfate transmembrane transporter activity"/>
    <property type="evidence" value="ECO:0007669"/>
    <property type="project" value="InterPro"/>
</dbReference>
<feature type="transmembrane region" description="Helical" evidence="5">
    <location>
        <begin position="63"/>
        <end position="85"/>
    </location>
</feature>
<feature type="transmembrane region" description="Helical" evidence="5">
    <location>
        <begin position="1149"/>
        <end position="1176"/>
    </location>
</feature>
<feature type="transmembrane region" description="Helical" evidence="5">
    <location>
        <begin position="2854"/>
        <end position="2873"/>
    </location>
</feature>
<feature type="transmembrane region" description="Helical" evidence="5">
    <location>
        <begin position="3390"/>
        <end position="3408"/>
    </location>
</feature>
<dbReference type="Proteomes" id="UP000719412">
    <property type="component" value="Unassembled WGS sequence"/>
</dbReference>
<dbReference type="Pfam" id="PF00916">
    <property type="entry name" value="Sulfate_transp"/>
    <property type="match status" value="7"/>
</dbReference>
<feature type="transmembrane region" description="Helical" evidence="5">
    <location>
        <begin position="1317"/>
        <end position="1338"/>
    </location>
</feature>
<feature type="transmembrane region" description="Helical" evidence="5">
    <location>
        <begin position="2816"/>
        <end position="2834"/>
    </location>
</feature>
<feature type="transmembrane region" description="Helical" evidence="5">
    <location>
        <begin position="195"/>
        <end position="223"/>
    </location>
</feature>
<dbReference type="InterPro" id="IPR018045">
    <property type="entry name" value="S04_transporter_CS"/>
</dbReference>
<dbReference type="InterPro" id="IPR002645">
    <property type="entry name" value="STAS_dom"/>
</dbReference>
<feature type="transmembrane region" description="Helical" evidence="5">
    <location>
        <begin position="2306"/>
        <end position="2327"/>
    </location>
</feature>
<feature type="transmembrane region" description="Helical" evidence="5">
    <location>
        <begin position="1252"/>
        <end position="1270"/>
    </location>
</feature>
<feature type="transmembrane region" description="Helical" evidence="5">
    <location>
        <begin position="631"/>
        <end position="653"/>
    </location>
</feature>
<evidence type="ECO:0000259" key="7">
    <source>
        <dbReference type="PROSITE" id="PS50801"/>
    </source>
</evidence>
<feature type="transmembrane region" description="Helical" evidence="5">
    <location>
        <begin position="763"/>
        <end position="793"/>
    </location>
</feature>
<gene>
    <name evidence="8" type="ORF">GEV33_011215</name>
</gene>
<dbReference type="CDD" id="cd07042">
    <property type="entry name" value="STAS_SulP_like_sulfate_transporter"/>
    <property type="match status" value="3"/>
</dbReference>
<feature type="transmembrane region" description="Helical" evidence="5">
    <location>
        <begin position="2207"/>
        <end position="2229"/>
    </location>
</feature>
<feature type="transmembrane region" description="Helical" evidence="5">
    <location>
        <begin position="2517"/>
        <end position="2539"/>
    </location>
</feature>
<keyword evidence="3 5" id="KW-1133">Transmembrane helix</keyword>
<name>A0A8J6HBF7_TENMO</name>
<reference evidence="8" key="2">
    <citation type="submission" date="2021-08" db="EMBL/GenBank/DDBJ databases">
        <authorList>
            <person name="Eriksson T."/>
        </authorList>
    </citation>
    <scope>NUCLEOTIDE SEQUENCE</scope>
    <source>
        <strain evidence="8">Stoneville</strain>
        <tissue evidence="8">Whole head</tissue>
    </source>
</reference>
<feature type="transmembrane region" description="Helical" evidence="5">
    <location>
        <begin position="2880"/>
        <end position="2897"/>
    </location>
</feature>
<feature type="transmembrane region" description="Helical" evidence="5">
    <location>
        <begin position="665"/>
        <end position="683"/>
    </location>
</feature>
<keyword evidence="6" id="KW-0732">Signal</keyword>
<evidence type="ECO:0000256" key="3">
    <source>
        <dbReference type="ARBA" id="ARBA00022989"/>
    </source>
</evidence>
<dbReference type="GO" id="GO:0016020">
    <property type="term" value="C:membrane"/>
    <property type="evidence" value="ECO:0007669"/>
    <property type="project" value="UniProtKB-SubCell"/>
</dbReference>
<feature type="transmembrane region" description="Helical" evidence="5">
    <location>
        <begin position="562"/>
        <end position="587"/>
    </location>
</feature>
<feature type="transmembrane region" description="Helical" evidence="5">
    <location>
        <begin position="1722"/>
        <end position="1742"/>
    </location>
</feature>
<feature type="transmembrane region" description="Helical" evidence="5">
    <location>
        <begin position="2279"/>
        <end position="2301"/>
    </location>
</feature>
<feature type="transmembrane region" description="Helical" evidence="5">
    <location>
        <begin position="1999"/>
        <end position="2020"/>
    </location>
</feature>
<feature type="transmembrane region" description="Helical" evidence="5">
    <location>
        <begin position="1035"/>
        <end position="1059"/>
    </location>
</feature>
<feature type="transmembrane region" description="Helical" evidence="5">
    <location>
        <begin position="1793"/>
        <end position="1812"/>
    </location>
</feature>
<feature type="transmembrane region" description="Helical" evidence="5">
    <location>
        <begin position="97"/>
        <end position="114"/>
    </location>
</feature>
<feature type="domain" description="STAS" evidence="7">
    <location>
        <begin position="2970"/>
        <end position="3041"/>
    </location>
</feature>
<comment type="subcellular location">
    <subcellularLocation>
        <location evidence="1">Membrane</location>
        <topology evidence="1">Multi-pass membrane protein</topology>
    </subcellularLocation>
</comment>
<evidence type="ECO:0000313" key="9">
    <source>
        <dbReference type="Proteomes" id="UP000719412"/>
    </source>
</evidence>
<feature type="transmembrane region" description="Helical" evidence="5">
    <location>
        <begin position="2715"/>
        <end position="2738"/>
    </location>
</feature>
<feature type="transmembrane region" description="Helical" evidence="5">
    <location>
        <begin position="2909"/>
        <end position="2941"/>
    </location>
</feature>
<dbReference type="SUPFAM" id="SSF52091">
    <property type="entry name" value="SpoIIaa-like"/>
    <property type="match status" value="4"/>
</dbReference>
<sequence length="3683" mass="401810">MLSLARNALVVIIGTVIAYDLRDEAPFKITGEVKGGFPPFEAPPFSINLNGTEYSFSDMAQDYGPSIAFIPLVAILEAISIGKAFSKGRAIDATQEMLALGLCNIMGSFVRSMPITGSFTRTAVNNASGVRTTLAGIFTSLMVLLAIAFLTPSFYYVPKATLASVIICAMFYLFDFDAFVVLWKSKKLDLVPFLTTFLCCLFISLEYGILIGIGVNLLFVLYASARPKLSITKEKISNHNGDIFVITPRDTLYFPAAEYLRDSVLECQGENVTVVIDGKFVRNMDVTVAKSIAVFTQELSQRGQAVAFLNFKPSVREVCIKVDKELQQYFKEGNLEDVLESDQKSFFDVDYKEILNKRLPITRWLPRYKVSTFFQDLLAGITVSLTEVPQGIAYAGIAGLSPEYGLYSAFVGGFTYAIFGNVKGINLGPTSILALMLQSHVSKFGPDVATLMCFLSGAIIFLLGIFNLGFVIEFFSYPIIAAFTCAASLQIGSTQLNNFFGIPGKSDAFLEAWIQFFENIDQISKWDAILGAVSFTCLLGLRELKRFGSLKLRKDWSRRRNIIGIAVYMIYLARNAIVIITGAIIAYSLRNDEPFKTIGEVKGGFPPFEAPPFSANFNGTEYSFGEMASELGPSIIFIPIVALLECISITKNFANGGSFDATQEILTLGLANILSSFVHSFPITGSFTRSAINRSAGVRTPMGGVFTSIITLLTIAFLTPAFCYVPKATLAAVIICAMIFLFELEAFIVLWKNKKMDFIPFLSTLLCCLFFSLEYGILIGIAVNLLFVLYPAARPKITIVKEKISKHQGDIYVITPVDNLYFPAAENLRDKVLNCEGKNAIVIVDGKYMRTIDITLARSIVVFSKTIEQRGGKVIFWHFKPSVINVCLGLDDTLKDSVKSGELEDLIEGMQQTIQTVPAPTTTISVLTTRKFWSKINYKKLIKKRIPILNWLPQYTIATFFQDVLAGLTVGMTEIPQGIAYAIVAGLPAEYGLYSGLIDGFIYAIFGGCKDLNIGPTSILSLMLQPHVTQMGADAAVLMTFLSGIIIFVLGVLQLGFVIEFFSYPIIAGFICGGSFQIASSQLKSLFGIPGKSDNFLQSWKSVFENISEISLWDTVLGVTSIVFLVILKEIRVFGSLQHRADWSTKRNVLGKFIFLLSLARNALIVVIGTLISYYLREESPFQITGNVSGGFPPFRPPSFSTTVNGTEYDFSDIAKNYGVSFIFIPILSILEAVSIAKAFCKGRKLDATQEMIALGLCNTIGSFVGSMPVTGSFTRSAVNNASGVRTTLAGVFTSLLLLLAIAFLTPSFYYVPKPTLASIIICAMFYLFDFEAFVVLWKNKKLDLIPFLTTFLCSLFLGVDYGILIGAGVNLLFVLYASARPKFYITTEKLANGQGEIFVVTPKDTLYFPAAEYLRDTVLDFEGKDITVVINGKYIRSMDVTVAKSIAVLTHELVLRKHKIIFLDFKESVTKVCIGVDKKLEKYFLNENSDQSAIKGLPPEYGLYSGLVDGFIYAIFGTCKDLNIGPSSLLSLMLQPHVRKLGPDAAVLMTFLSGIIIFTLGVIRLGFVVDFLSYPIIAGFICGGTIQVGSSQIKSLMGISGKNSNFLECWISIVTNISETRLWDTVLGVVSILFLIVLKKIEVFGTLERRPDWSKTRNILGQLLCFLSLARSAVTVVIGTILSYYLSANSPFQLTGTVIAGFPTVKPPPFSTKTNATEYDFADIAGSFGVSLFAIPALAILETVSATKAFSQGQRIDATQELATLGLCNIVGSFVGSMPVNGSFSRSAINNASGVKTTLAGVFTSTLLLLTIAFLTPVFYYVPIATLASILIVAMLYLFDFKAFGLFWRTKKLDLIPFLTTFISTILLGADYGLLIGVAVNIIFVLYASARPKFDIDNEKLSNGQGNAVVITPKDTLYFPAAEYLRDTALDLEENPLNKNSSCNWKNSIERKIPIIKWLPKYNTNYLLHDLLAGFTVALTEIPQSIAYAGIAGLPLQYGLYSSFMGGFVYAIFGSCRAINMGSTSIMALLIQSHVTTMGLGASVFMSLIGFVFEFFSYPVMAGFTSAAAFTIASSQIKNFLGIAGQATGFLQSWQSVVGEAHKISKWDTILGVVSLSILFLLKEIGGCGKVKHDPTSPKTCSILRRSLFFLSVVKNSVIVALGMLLAYILERNNLNYLKLTGCVTGGFPHFAIPTIDNFIEMVEEFGVSMIFIPMVAILETIAIAKVFSKGKSLDGSQEMVALGVANIMGSLVLSMPVTGSFTRTAVNNASGAKTNMAAVFTGVSILVALPFLTSTFYYIPKATLAAVIICAMFYLFDFEAFALFWKTSKPDLIPMLATLLSSLFLSLEYGILIGISTNLLFVLHAAARPPLKLEKLKSNCQDEVYSIAPNGTIMFPAAEFLRNVILQCQEEGALIIFDGQRVDRMDATVAKSIAVLVAEIEEKRQRIVLVNFQQSIEEMCLCVDKKLVGRFAVGELKDVLSQAPTETMMFVDLPDIIKRGFPILSWSKSYNVDKAVADLVAGITIGLTLIPQCIAYASLAGLAPQYGLYSSLFGGIIYVAFGSVPELNIAPTALLSLLTFSFTNDVTFGNVHAAVLLCFLSGIIELLCGGLHLGFLVDFVSTPVVAAFTSAGALTIASSQMKNLLGLKFSANSFTSVWSNVFYHITETRKWDALLGIFCCVVLLSMRKLKDFGSPPLDGPQDEKSRSSGVKKLIWFCSVARNAFVVITCAATAYLLSEHNMAPFSLTSQVPEGLPSFTVPVGEVHVGNATVTVVDMMKEVGAGIFVIPFVAILGNVAIAKAFAQGKVIDASQEMIAVGMCNLIGSFFGSYPVNASFSRAAVSNASGVKTPLAGIYTGVIVLLALTFLTPYFSYIPKPTLAAVIICAVIFMVEVPLTKMIWEINKIDLVPFFVTLICCLMLGIEIGILIGVCVDIIFVLYRTARPKILIDKVENDSGASYIKVTPTSAILFPSAEYVRERVMQSKDTQGVSCKVVVFDCQRINQIDFTAAKCLLAFISDFKKVGRELVFYRPKKSVAKIITKIAEGGVKMAETDTDLSEILKGPRMSVVRFVKSALFNRVPILTWAPRYGSDKLISDAIAGITVGLTVMPQALAYATLAGLEPQYGLYSAFVGCFVYTVFGTCKDITIGPTALMALMTYQQIVGRNTDYAILLCFLCGIVQLAMAILHLGVLIDFISIPVTVGFTSATSVIIMTSQLKSLLGLKISSSGFLDTITKVFKNIHQTRLPDFMLGAVCIGILMLLRKLKDLKIASKDHKPTKKERMVNRSLWLISTSRNALVVIICSTAAYLYETWGAGSPFRLTGTVRPGLPDFKAPPFETLLNNRTVSFGEMVSDLGTSVVLVPVIGVLGNVAIAKAFASGHMIDATQELFTLSMCNVFGSFFSSMPITGSFSRSAVNHASGVQTPLGGVFTGIMVLLALGFLTPYFAFIPKASLAAVIISAVIFMIEYEVVKPMWRSSKKDLIATCATFVFCLAIGVEYGILVGVGINIMFLLYPSARPSVYVEKMKTATSGIEYVMITPGNSLYFPAVDFIKTSVGKAGVNAKNLPVVIDCADFTAAKGISALINEFLIRRQSLYFLNTREEVVSVFRGVFDTDFKYFSSKEEVESVLEDDKRKELESEETHLLNNGTICHNQWRNSVVELTEIACGDKSNISYRKVNTES</sequence>
<organism evidence="8 9">
    <name type="scientific">Tenebrio molitor</name>
    <name type="common">Yellow mealworm beetle</name>
    <dbReference type="NCBI Taxonomy" id="7067"/>
    <lineage>
        <taxon>Eukaryota</taxon>
        <taxon>Metazoa</taxon>
        <taxon>Ecdysozoa</taxon>
        <taxon>Arthropoda</taxon>
        <taxon>Hexapoda</taxon>
        <taxon>Insecta</taxon>
        <taxon>Pterygota</taxon>
        <taxon>Neoptera</taxon>
        <taxon>Endopterygota</taxon>
        <taxon>Coleoptera</taxon>
        <taxon>Polyphaga</taxon>
        <taxon>Cucujiformia</taxon>
        <taxon>Tenebrionidae</taxon>
        <taxon>Tenebrio</taxon>
    </lineage>
</organism>
<feature type="transmembrane region" description="Helical" evidence="5">
    <location>
        <begin position="1660"/>
        <end position="1687"/>
    </location>
</feature>
<feature type="transmembrane region" description="Helical" evidence="5">
    <location>
        <begin position="3131"/>
        <end position="3158"/>
    </location>
</feature>
<feature type="transmembrane region" description="Helical" evidence="5">
    <location>
        <begin position="3356"/>
        <end position="3378"/>
    </location>
</feature>
<feature type="transmembrane region" description="Helical" evidence="5">
    <location>
        <begin position="1860"/>
        <end position="1888"/>
    </location>
</feature>
<dbReference type="InterPro" id="IPR036513">
    <property type="entry name" value="STAS_dom_sf"/>
</dbReference>
<feature type="transmembrane region" description="Helical" evidence="5">
    <location>
        <begin position="3170"/>
        <end position="3194"/>
    </location>
</feature>
<keyword evidence="4 5" id="KW-0472">Membrane</keyword>
<feature type="transmembrane region" description="Helical" evidence="5">
    <location>
        <begin position="2559"/>
        <end position="2584"/>
    </location>
</feature>
<feature type="transmembrane region" description="Helical" evidence="5">
    <location>
        <begin position="134"/>
        <end position="155"/>
    </location>
</feature>
<feature type="chain" id="PRO_5035300547" description="STAS domain-containing protein" evidence="6">
    <location>
        <begin position="19"/>
        <end position="3683"/>
    </location>
</feature>